<dbReference type="EMBL" id="JAAGVY010000031">
    <property type="protein sequence ID" value="NEN24731.1"/>
    <property type="molecule type" value="Genomic_DNA"/>
</dbReference>
<sequence length="906" mass="95511">MKHLYKSFYLLVTLFLIGITAQVNAQTGNSCNTAIPLTVNVNSCVYQTASTAGLTNSGQIPFGASCTGFAGNDLWYSVVLPASGEVYINSRFIPGTSSLLMDINMAVYSGACGSLSLIGCDEDSGSGFYPASTLTGAPGAIRYIQLWDVGGNQATPFEICASGTPTCTSPTATFTRQCLGNNEYQITMNVTSLGDATEVTLTNNGGAPAITGITATGPQVVGPFDLGQTVAITLGHAEDATCNVVFNLSDLGLTCENEISCGIDKIVNYCYGNFDNNAFLYSSPDGSPLTITFNSGLIQSPEDRIIIKDGVDNNAPILYNGSNGGNLAGLIRTATSGSIYLRVLSDAGGSCQDGSLGLGTPWNYTVSCEGLPPCEAAVELVSQTTFAASEIGADLSGVPFSGATQCAGPGNNPDLYFKFTAVGTVTYFRVQGGAGFDPAVEVFEGCGQAQLACTNEAAEGLRELFWVTGLTPGQEYVYRVYHAGAGAPATTAFQTAIAHIPTVQLRPSDCGATGLVSTSIIRSTTPNPNFLTSGFIWEFTELEAPFNVYEVNSPNGGNPQFRIYWFADYQYGRSYSVRIKAVMYQGPNIGDYGPACTISLSDPVGSALQPSYDNGFFQLCDIVKAVPVSGTSNYRWTFDDGTNVLEYNSNSSNYFLPLQNVNGLELGTSYAVNVYVTNGGVETTTSIERTINMAGAVSNTSLNPAFLACGSTVSLGQWTQAFPVCSATAFTFRFENLSQPLLPVIEKVNPTRVIIFSAVPGLLPGDTYSVTVKAAAGGLVGDYSTACEITIAALVERPISTTTASPSANNVDAGILDNSDLTVYPNPVSANNDIVVVISDMKEAQQNIIVEIYDMNGRLMQSERFGNNGMTFNGKVNLDQKVATGVYILKTIVNGAVQGNQKLIIE</sequence>
<feature type="signal peptide" evidence="2">
    <location>
        <begin position="1"/>
        <end position="25"/>
    </location>
</feature>
<evidence type="ECO:0000256" key="2">
    <source>
        <dbReference type="SAM" id="SignalP"/>
    </source>
</evidence>
<proteinExistence type="predicted"/>
<dbReference type="Pfam" id="PF18962">
    <property type="entry name" value="Por_Secre_tail"/>
    <property type="match status" value="1"/>
</dbReference>
<comment type="caution">
    <text evidence="5">The sequence shown here is derived from an EMBL/GenBank/DDBJ whole genome shotgun (WGS) entry which is preliminary data.</text>
</comment>
<gene>
    <name evidence="5" type="ORF">G3O08_14595</name>
</gene>
<dbReference type="InterPro" id="IPR056600">
    <property type="entry name" value="GBD_T9SS_assoc"/>
</dbReference>
<dbReference type="NCBIfam" id="TIGR04183">
    <property type="entry name" value="Por_Secre_tail"/>
    <property type="match status" value="1"/>
</dbReference>
<evidence type="ECO:0000259" key="3">
    <source>
        <dbReference type="Pfam" id="PF18962"/>
    </source>
</evidence>
<dbReference type="InterPro" id="IPR026444">
    <property type="entry name" value="Secre_tail"/>
</dbReference>
<name>A0A7K3WUK8_9FLAO</name>
<reference evidence="5 6" key="1">
    <citation type="submission" date="2020-02" db="EMBL/GenBank/DDBJ databases">
        <title>Out from the shadows clarifying the taxonomy of the family Cryomorphaceae and related taxa by utilizing the GTDB taxonomic framework.</title>
        <authorList>
            <person name="Bowman J.P."/>
        </authorList>
    </citation>
    <scope>NUCLEOTIDE SEQUENCE [LARGE SCALE GENOMIC DNA]</scope>
    <source>
        <strain evidence="5 6">QSSC 1-22</strain>
    </source>
</reference>
<evidence type="ECO:0000313" key="5">
    <source>
        <dbReference type="EMBL" id="NEN24731.1"/>
    </source>
</evidence>
<dbReference type="Proteomes" id="UP000486602">
    <property type="component" value="Unassembled WGS sequence"/>
</dbReference>
<feature type="chain" id="PRO_5029492103" evidence="2">
    <location>
        <begin position="26"/>
        <end position="906"/>
    </location>
</feature>
<dbReference type="Pfam" id="PF23759">
    <property type="entry name" value="GBD_T9SS_assoc"/>
    <property type="match status" value="2"/>
</dbReference>
<evidence type="ECO:0000313" key="6">
    <source>
        <dbReference type="Proteomes" id="UP000486602"/>
    </source>
</evidence>
<evidence type="ECO:0000256" key="1">
    <source>
        <dbReference type="ARBA" id="ARBA00022729"/>
    </source>
</evidence>
<evidence type="ECO:0000259" key="4">
    <source>
        <dbReference type="Pfam" id="PF23759"/>
    </source>
</evidence>
<dbReference type="RefSeq" id="WP_163286124.1">
    <property type="nucleotide sequence ID" value="NZ_JAAGVY010000031.1"/>
</dbReference>
<keyword evidence="1 2" id="KW-0732">Signal</keyword>
<keyword evidence="6" id="KW-1185">Reference proteome</keyword>
<feature type="domain" description="Secretion system C-terminal sorting" evidence="3">
    <location>
        <begin position="823"/>
        <end position="905"/>
    </location>
</feature>
<dbReference type="AlphaFoldDB" id="A0A7K3WUK8"/>
<feature type="domain" description="T9SS-like galactose binding" evidence="4">
    <location>
        <begin position="374"/>
        <end position="487"/>
    </location>
</feature>
<organism evidence="5 6">
    <name type="scientific">Cryomorpha ignava</name>
    <dbReference type="NCBI Taxonomy" id="101383"/>
    <lineage>
        <taxon>Bacteria</taxon>
        <taxon>Pseudomonadati</taxon>
        <taxon>Bacteroidota</taxon>
        <taxon>Flavobacteriia</taxon>
        <taxon>Flavobacteriales</taxon>
        <taxon>Cryomorphaceae</taxon>
        <taxon>Cryomorpha</taxon>
    </lineage>
</organism>
<accession>A0A7K3WUK8</accession>
<feature type="domain" description="T9SS-like galactose binding" evidence="4">
    <location>
        <begin position="29"/>
        <end position="124"/>
    </location>
</feature>
<protein>
    <submittedName>
        <fullName evidence="5">T9SS type A sorting domain-containing protein</fullName>
    </submittedName>
</protein>